<gene>
    <name evidence="1" type="ORF">EC844_14411</name>
</gene>
<evidence type="ECO:0000313" key="1">
    <source>
        <dbReference type="EMBL" id="TCM59379.1"/>
    </source>
</evidence>
<evidence type="ECO:0000313" key="2">
    <source>
        <dbReference type="Proteomes" id="UP000294963"/>
    </source>
</evidence>
<reference evidence="1 2" key="1">
    <citation type="submission" date="2019-03" db="EMBL/GenBank/DDBJ databases">
        <title>Genomic analyses of the natural microbiome of Caenorhabditis elegans.</title>
        <authorList>
            <person name="Samuel B."/>
        </authorList>
    </citation>
    <scope>NUCLEOTIDE SEQUENCE [LARGE SCALE GENOMIC DNA]</scope>
    <source>
        <strain evidence="1 2">JUb89</strain>
    </source>
</reference>
<dbReference type="AlphaFoldDB" id="A0A4R1X8R8"/>
<dbReference type="Proteomes" id="UP000294963">
    <property type="component" value="Unassembled WGS sequence"/>
</dbReference>
<dbReference type="EMBL" id="SLVJ01000044">
    <property type="protein sequence ID" value="TCM59379.1"/>
    <property type="molecule type" value="Genomic_DNA"/>
</dbReference>
<accession>A0A4R1X8R8</accession>
<proteinExistence type="predicted"/>
<organism evidence="1 2">
    <name type="scientific">Acinetobacter calcoaceticus</name>
    <dbReference type="NCBI Taxonomy" id="471"/>
    <lineage>
        <taxon>Bacteria</taxon>
        <taxon>Pseudomonadati</taxon>
        <taxon>Pseudomonadota</taxon>
        <taxon>Gammaproteobacteria</taxon>
        <taxon>Moraxellales</taxon>
        <taxon>Moraxellaceae</taxon>
        <taxon>Acinetobacter</taxon>
        <taxon>Acinetobacter calcoaceticus/baumannii complex</taxon>
    </lineage>
</organism>
<sequence>MPEIDNIIGQIAQSLDGKSPKIHAACASGTISFGGECWNPSGPPIPLRMIAYEDMVNLDK</sequence>
<name>A0A4R1X8R8_ACICA</name>
<protein>
    <submittedName>
        <fullName evidence="1">Uncharacterized protein</fullName>
    </submittedName>
</protein>
<comment type="caution">
    <text evidence="1">The sequence shown here is derived from an EMBL/GenBank/DDBJ whole genome shotgun (WGS) entry which is preliminary data.</text>
</comment>
<keyword evidence="2" id="KW-1185">Reference proteome</keyword>